<keyword evidence="1" id="KW-0812">Transmembrane</keyword>
<dbReference type="AlphaFoldDB" id="G9WGG6"/>
<name>G9WGG6_9LACO</name>
<organism evidence="2 3">
    <name type="scientific">Oenococcus kitaharae DSM 17330</name>
    <dbReference type="NCBI Taxonomy" id="1045004"/>
    <lineage>
        <taxon>Bacteria</taxon>
        <taxon>Bacillati</taxon>
        <taxon>Bacillota</taxon>
        <taxon>Bacilli</taxon>
        <taxon>Lactobacillales</taxon>
        <taxon>Lactobacillaceae</taxon>
        <taxon>Oenococcus</taxon>
    </lineage>
</organism>
<proteinExistence type="predicted"/>
<evidence type="ECO:0000313" key="2">
    <source>
        <dbReference type="EMBL" id="EHN59793.1"/>
    </source>
</evidence>
<dbReference type="RefSeq" id="WP_007746945.1">
    <property type="nucleotide sequence ID" value="NZ_CM001398.1"/>
</dbReference>
<keyword evidence="1" id="KW-1133">Transmembrane helix</keyword>
<feature type="transmembrane region" description="Helical" evidence="1">
    <location>
        <begin position="158"/>
        <end position="181"/>
    </location>
</feature>
<evidence type="ECO:0000313" key="3">
    <source>
        <dbReference type="Proteomes" id="UP000004959"/>
    </source>
</evidence>
<evidence type="ECO:0000256" key="1">
    <source>
        <dbReference type="SAM" id="Phobius"/>
    </source>
</evidence>
<dbReference type="HOGENOM" id="CLU_1453069_0_0_9"/>
<feature type="transmembrane region" description="Helical" evidence="1">
    <location>
        <begin position="77"/>
        <end position="95"/>
    </location>
</feature>
<protein>
    <submittedName>
        <fullName evidence="2">Uncharacterized protein</fullName>
    </submittedName>
</protein>
<sequence length="186" mass="21151">MNSSSITLYIQLFGLLQIFFLFLGALNIIWIFKISARFKKVRSQFKEAGKEIPNAANSPIVGTIVLSYKRKLKITKLITMVGGLIFLWVMLTSPAKTSPTFLIWPLGFFNFALIMSCISSWINLSFLHVTEISTQQSKENAFGLKDLILNNRKRMKRVAIITPICLLIDLLLYAGLIYYFLALFGK</sequence>
<feature type="transmembrane region" description="Helical" evidence="1">
    <location>
        <begin position="101"/>
        <end position="124"/>
    </location>
</feature>
<dbReference type="PATRIC" id="fig|1045004.4.peg.1692"/>
<dbReference type="Proteomes" id="UP000004959">
    <property type="component" value="Chromosome"/>
</dbReference>
<dbReference type="EMBL" id="AFVZ01000001">
    <property type="protein sequence ID" value="EHN59793.1"/>
    <property type="molecule type" value="Genomic_DNA"/>
</dbReference>
<keyword evidence="1" id="KW-0472">Membrane</keyword>
<reference evidence="2 3" key="1">
    <citation type="journal article" date="2012" name="PLoS ONE">
        <title>Functional divergence in the genus oenococcus as predicted by genome sequencing of the newly-described species, Oenococcus kitaharae.</title>
        <authorList>
            <person name="Borneman A.R."/>
            <person name="McCarthy J.M."/>
            <person name="Chambers P.J."/>
            <person name="Bartowsky E.J."/>
        </authorList>
    </citation>
    <scope>NUCLEOTIDE SEQUENCE [LARGE SCALE GENOMIC DNA]</scope>
    <source>
        <strain evidence="3">DSM17330</strain>
    </source>
</reference>
<feature type="transmembrane region" description="Helical" evidence="1">
    <location>
        <begin position="6"/>
        <end position="32"/>
    </location>
</feature>
<gene>
    <name evidence="2" type="ORF">OKIT_1718</name>
</gene>
<accession>G9WGG6</accession>
<dbReference type="STRING" id="336988.NT96_02240"/>
<comment type="caution">
    <text evidence="2">The sequence shown here is derived from an EMBL/GenBank/DDBJ whole genome shotgun (WGS) entry which is preliminary data.</text>
</comment>
<keyword evidence="3" id="KW-1185">Reference proteome</keyword>